<dbReference type="EMBL" id="UYRS01018356">
    <property type="protein sequence ID" value="VDK33618.1"/>
    <property type="molecule type" value="Genomic_DNA"/>
</dbReference>
<evidence type="ECO:0000256" key="1">
    <source>
        <dbReference type="SAM" id="Phobius"/>
    </source>
</evidence>
<accession>A0A0R3W3N4</accession>
<sequence>MPRTKPEGSGLQVDAALARPTCAGAAWNSQRRRLPPPGLQVAGLQAHTTTPSRLPATKRLNKHPTYSASTTRALYLSCSSQVYGCISAPVNCALVYTIFVLLILEFRIKAPGAQAIAQFVGRRFGKVAHILTITLSLLTGLYTLSLNVIVGSKILDAVTQDVSKTAIVSVVFILVGAMAAVARCRSHSLILYIIITNILLICAFLVINVLNVPTYTPFCSVDILYKLLTCYSKSNYEIGISMIGGFDGGHLNKILIKLIPKFAHPYHLLIARTLDVAFAIHLGVDYKNN</sequence>
<keyword evidence="1" id="KW-0812">Transmembrane</keyword>
<keyword evidence="3" id="KW-1185">Reference proteome</keyword>
<reference evidence="4" key="1">
    <citation type="submission" date="2017-02" db="UniProtKB">
        <authorList>
            <consortium name="WormBaseParasite"/>
        </authorList>
    </citation>
    <scope>IDENTIFICATION</scope>
</reference>
<feature type="transmembrane region" description="Helical" evidence="1">
    <location>
        <begin position="189"/>
        <end position="210"/>
    </location>
</feature>
<evidence type="ECO:0000313" key="3">
    <source>
        <dbReference type="Proteomes" id="UP000282613"/>
    </source>
</evidence>
<reference evidence="2 3" key="2">
    <citation type="submission" date="2018-11" db="EMBL/GenBank/DDBJ databases">
        <authorList>
            <consortium name="Pathogen Informatics"/>
        </authorList>
    </citation>
    <scope>NUCLEOTIDE SEQUENCE [LARGE SCALE GENOMIC DNA]</scope>
</reference>
<dbReference type="OrthoDB" id="6132759at2759"/>
<keyword evidence="1" id="KW-0472">Membrane</keyword>
<feature type="transmembrane region" description="Helical" evidence="1">
    <location>
        <begin position="86"/>
        <end position="106"/>
    </location>
</feature>
<dbReference type="Proteomes" id="UP000282613">
    <property type="component" value="Unassembled WGS sequence"/>
</dbReference>
<dbReference type="AlphaFoldDB" id="A0A0R3W3N4"/>
<evidence type="ECO:0000313" key="4">
    <source>
        <dbReference type="WBParaSite" id="TASK_0000454901-mRNA-1"/>
    </source>
</evidence>
<feature type="transmembrane region" description="Helical" evidence="1">
    <location>
        <begin position="127"/>
        <end position="150"/>
    </location>
</feature>
<proteinExistence type="predicted"/>
<feature type="transmembrane region" description="Helical" evidence="1">
    <location>
        <begin position="162"/>
        <end position="182"/>
    </location>
</feature>
<keyword evidence="1" id="KW-1133">Transmembrane helix</keyword>
<dbReference type="WBParaSite" id="TASK_0000454901-mRNA-1">
    <property type="protein sequence ID" value="TASK_0000454901-mRNA-1"/>
    <property type="gene ID" value="TASK_0000454901"/>
</dbReference>
<evidence type="ECO:0000313" key="2">
    <source>
        <dbReference type="EMBL" id="VDK33618.1"/>
    </source>
</evidence>
<organism evidence="4">
    <name type="scientific">Taenia asiatica</name>
    <name type="common">Asian tapeworm</name>
    <dbReference type="NCBI Taxonomy" id="60517"/>
    <lineage>
        <taxon>Eukaryota</taxon>
        <taxon>Metazoa</taxon>
        <taxon>Spiralia</taxon>
        <taxon>Lophotrochozoa</taxon>
        <taxon>Platyhelminthes</taxon>
        <taxon>Cestoda</taxon>
        <taxon>Eucestoda</taxon>
        <taxon>Cyclophyllidea</taxon>
        <taxon>Taeniidae</taxon>
        <taxon>Taenia</taxon>
    </lineage>
</organism>
<gene>
    <name evidence="2" type="ORF">TASK_LOCUS4550</name>
</gene>
<name>A0A0R3W3N4_TAEAS</name>
<protein>
    <submittedName>
        <fullName evidence="4">Aa_trans domain-containing protein</fullName>
    </submittedName>
</protein>